<keyword evidence="1" id="KW-0732">Signal</keyword>
<gene>
    <name evidence="2" type="ORF">CROQUDRAFT_45976</name>
</gene>
<dbReference type="EMBL" id="MU167279">
    <property type="protein sequence ID" value="KAG0145287.1"/>
    <property type="molecule type" value="Genomic_DNA"/>
</dbReference>
<dbReference type="Proteomes" id="UP000886653">
    <property type="component" value="Unassembled WGS sequence"/>
</dbReference>
<reference evidence="2" key="1">
    <citation type="submission" date="2013-11" db="EMBL/GenBank/DDBJ databases">
        <title>Genome sequence of the fusiform rust pathogen reveals effectors for host alternation and coevolution with pine.</title>
        <authorList>
            <consortium name="DOE Joint Genome Institute"/>
            <person name="Smith K."/>
            <person name="Pendleton A."/>
            <person name="Kubisiak T."/>
            <person name="Anderson C."/>
            <person name="Salamov A."/>
            <person name="Aerts A."/>
            <person name="Riley R."/>
            <person name="Clum A."/>
            <person name="Lindquist E."/>
            <person name="Ence D."/>
            <person name="Campbell M."/>
            <person name="Kronenberg Z."/>
            <person name="Feau N."/>
            <person name="Dhillon B."/>
            <person name="Hamelin R."/>
            <person name="Burleigh J."/>
            <person name="Smith J."/>
            <person name="Yandell M."/>
            <person name="Nelson C."/>
            <person name="Grigoriev I."/>
            <person name="Davis J."/>
        </authorList>
    </citation>
    <scope>NUCLEOTIDE SEQUENCE</scope>
    <source>
        <strain evidence="2">G11</strain>
    </source>
</reference>
<dbReference type="GO" id="GO:0051118">
    <property type="term" value="F:glucan endo-1,3-alpha-glucosidase activity"/>
    <property type="evidence" value="ECO:0007669"/>
    <property type="project" value="InterPro"/>
</dbReference>
<proteinExistence type="predicted"/>
<dbReference type="AlphaFoldDB" id="A0A9P6NGQ5"/>
<dbReference type="CDD" id="cd11577">
    <property type="entry name" value="GH71"/>
    <property type="match status" value="1"/>
</dbReference>
<dbReference type="InterPro" id="IPR005197">
    <property type="entry name" value="Glyco_hydro_71"/>
</dbReference>
<name>A0A9P6NGQ5_9BASI</name>
<feature type="signal peptide" evidence="1">
    <location>
        <begin position="1"/>
        <end position="21"/>
    </location>
</feature>
<accession>A0A9P6NGQ5</accession>
<dbReference type="Pfam" id="PF03659">
    <property type="entry name" value="Glyco_hydro_71"/>
    <property type="match status" value="1"/>
</dbReference>
<keyword evidence="3" id="KW-1185">Reference proteome</keyword>
<dbReference type="Gene3D" id="3.20.20.80">
    <property type="entry name" value="Glycosidases"/>
    <property type="match status" value="1"/>
</dbReference>
<dbReference type="OrthoDB" id="3257981at2759"/>
<evidence type="ECO:0000313" key="3">
    <source>
        <dbReference type="Proteomes" id="UP000886653"/>
    </source>
</evidence>
<organism evidence="2 3">
    <name type="scientific">Cronartium quercuum f. sp. fusiforme G11</name>
    <dbReference type="NCBI Taxonomy" id="708437"/>
    <lineage>
        <taxon>Eukaryota</taxon>
        <taxon>Fungi</taxon>
        <taxon>Dikarya</taxon>
        <taxon>Basidiomycota</taxon>
        <taxon>Pucciniomycotina</taxon>
        <taxon>Pucciniomycetes</taxon>
        <taxon>Pucciniales</taxon>
        <taxon>Coleosporiaceae</taxon>
        <taxon>Cronartium</taxon>
    </lineage>
</organism>
<sequence>MRRNTQLIFFCLSLFCHMASGSFLRMMNHKLNLGSQLSSNNYEPPGGLEIKVLEGPPSLSSSNRFARRKSTQSHRYVFAHIVQGNFQVYQADDWKADMELAKASGIDAFAINIGRDTTNAKQLPLAYDVADSIGFSLFLSFDMVYYGQADSSRDVIQLIRAYSKRKSQFRYQGKPLVSTFSGEVAGTFLDNNPDYNGAWQSLKNKIGFPIYFLPAWTGAQPSTASSADGVLSWDAWSSASSSPDEKNRRIFAAAGKQYAAPISPFFFKHLEQGEGGNYIHSNNDQLVIERYLQLIRSPPAFIELLTWNDYGESHYLRDPRPSANLPKGVISAHDYVDGFPHEPLLDMLSHFNLWYKHGSQPKISKSKVYMWYRPHPKGAQASSDPLSIPRSANECQDNLYIFLIVAAEKKLTKIVVESGKVTYSKNLVKYFSKSENTLIRFSIPFQPGEKQSVRLFDSTGKEAANLIGIPIEPSPNKYNFNYWSGMATF</sequence>
<evidence type="ECO:0008006" key="4">
    <source>
        <dbReference type="Google" id="ProtNLM"/>
    </source>
</evidence>
<protein>
    <recommendedName>
        <fullName evidence="4">Glycoside hydrolase family 71 protein</fullName>
    </recommendedName>
</protein>
<feature type="chain" id="PRO_5040277210" description="Glycoside hydrolase family 71 protein" evidence="1">
    <location>
        <begin position="22"/>
        <end position="489"/>
    </location>
</feature>
<evidence type="ECO:0000313" key="2">
    <source>
        <dbReference type="EMBL" id="KAG0145287.1"/>
    </source>
</evidence>
<comment type="caution">
    <text evidence="2">The sequence shown here is derived from an EMBL/GenBank/DDBJ whole genome shotgun (WGS) entry which is preliminary data.</text>
</comment>
<evidence type="ECO:0000256" key="1">
    <source>
        <dbReference type="SAM" id="SignalP"/>
    </source>
</evidence>